<organism evidence="2 3">
    <name type="scientific">Clarias magur</name>
    <name type="common">Asian catfish</name>
    <name type="synonym">Macropteronotus magur</name>
    <dbReference type="NCBI Taxonomy" id="1594786"/>
    <lineage>
        <taxon>Eukaryota</taxon>
        <taxon>Metazoa</taxon>
        <taxon>Chordata</taxon>
        <taxon>Craniata</taxon>
        <taxon>Vertebrata</taxon>
        <taxon>Euteleostomi</taxon>
        <taxon>Actinopterygii</taxon>
        <taxon>Neopterygii</taxon>
        <taxon>Teleostei</taxon>
        <taxon>Ostariophysi</taxon>
        <taxon>Siluriformes</taxon>
        <taxon>Clariidae</taxon>
        <taxon>Clarias</taxon>
    </lineage>
</organism>
<comment type="caution">
    <text evidence="2">The sequence shown here is derived from an EMBL/GenBank/DDBJ whole genome shotgun (WGS) entry which is preliminary data.</text>
</comment>
<evidence type="ECO:0000256" key="1">
    <source>
        <dbReference type="SAM" id="MobiDB-lite"/>
    </source>
</evidence>
<keyword evidence="3" id="KW-1185">Reference proteome</keyword>
<accession>A0A8J4UV13</accession>
<dbReference type="Proteomes" id="UP000727407">
    <property type="component" value="Unassembled WGS sequence"/>
</dbReference>
<evidence type="ECO:0000313" key="3">
    <source>
        <dbReference type="Proteomes" id="UP000727407"/>
    </source>
</evidence>
<proteinExistence type="predicted"/>
<dbReference type="EMBL" id="QNUK01000025">
    <property type="protein sequence ID" value="KAF5907147.1"/>
    <property type="molecule type" value="Genomic_DNA"/>
</dbReference>
<feature type="region of interest" description="Disordered" evidence="1">
    <location>
        <begin position="39"/>
        <end position="62"/>
    </location>
</feature>
<reference evidence="2" key="1">
    <citation type="submission" date="2020-07" db="EMBL/GenBank/DDBJ databases">
        <title>Clarias magur genome sequencing, assembly and annotation.</title>
        <authorList>
            <person name="Kushwaha B."/>
            <person name="Kumar R."/>
            <person name="Das P."/>
            <person name="Joshi C.G."/>
            <person name="Kumar D."/>
            <person name="Nagpure N.S."/>
            <person name="Pandey M."/>
            <person name="Agarwal S."/>
            <person name="Srivastava S."/>
            <person name="Singh M."/>
            <person name="Sahoo L."/>
            <person name="Jayasankar P."/>
            <person name="Meher P.K."/>
            <person name="Koringa P.G."/>
            <person name="Iquebal M.A."/>
            <person name="Das S.P."/>
            <person name="Bit A."/>
            <person name="Patnaik S."/>
            <person name="Patel N."/>
            <person name="Shah T.M."/>
            <person name="Hinsu A."/>
            <person name="Jena J.K."/>
        </authorList>
    </citation>
    <scope>NUCLEOTIDE SEQUENCE</scope>
    <source>
        <strain evidence="2">CIFAMagur01</strain>
        <tissue evidence="2">Testis</tissue>
    </source>
</reference>
<dbReference type="AlphaFoldDB" id="A0A8J4UV13"/>
<protein>
    <submittedName>
        <fullName evidence="2">5'-3' exoribonuclease 2</fullName>
    </submittedName>
</protein>
<evidence type="ECO:0000313" key="2">
    <source>
        <dbReference type="EMBL" id="KAF5907147.1"/>
    </source>
</evidence>
<name>A0A8J4UV13_CLAMG</name>
<gene>
    <name evidence="2" type="primary">rat1</name>
    <name evidence="2" type="ORF">DAT39_003247</name>
</gene>
<sequence>MTASPRSLLAVVSSSVPLGGHQRQGHSITPVACVERGAARAGAGPQMASPEAETPSPTANGDRARQWAFMDCGYSGFLTVS</sequence>